<feature type="coiled-coil region" evidence="1">
    <location>
        <begin position="280"/>
        <end position="307"/>
    </location>
</feature>
<feature type="coiled-coil region" evidence="1">
    <location>
        <begin position="428"/>
        <end position="476"/>
    </location>
</feature>
<accession>A0AAV6H7M0</accession>
<dbReference type="InterPro" id="IPR051176">
    <property type="entry name" value="Cent_Immune-Sig_Mod"/>
</dbReference>
<evidence type="ECO:0000256" key="2">
    <source>
        <dbReference type="SAM" id="Phobius"/>
    </source>
</evidence>
<keyword evidence="2" id="KW-0812">Transmembrane</keyword>
<organism evidence="3 4">
    <name type="scientific">Alosa alosa</name>
    <name type="common">allis shad</name>
    <dbReference type="NCBI Taxonomy" id="278164"/>
    <lineage>
        <taxon>Eukaryota</taxon>
        <taxon>Metazoa</taxon>
        <taxon>Chordata</taxon>
        <taxon>Craniata</taxon>
        <taxon>Vertebrata</taxon>
        <taxon>Euteleostomi</taxon>
        <taxon>Actinopterygii</taxon>
        <taxon>Neopterygii</taxon>
        <taxon>Teleostei</taxon>
        <taxon>Clupei</taxon>
        <taxon>Clupeiformes</taxon>
        <taxon>Clupeoidei</taxon>
        <taxon>Clupeidae</taxon>
        <taxon>Alosa</taxon>
    </lineage>
</organism>
<evidence type="ECO:0000313" key="4">
    <source>
        <dbReference type="Proteomes" id="UP000823561"/>
    </source>
</evidence>
<keyword evidence="2" id="KW-1133">Transmembrane helix</keyword>
<dbReference type="AlphaFoldDB" id="A0AAV6H7M0"/>
<evidence type="ECO:0000313" key="3">
    <source>
        <dbReference type="EMBL" id="KAG5282016.1"/>
    </source>
</evidence>
<name>A0AAV6H7M0_9TELE</name>
<feature type="transmembrane region" description="Helical" evidence="2">
    <location>
        <begin position="486"/>
        <end position="511"/>
    </location>
</feature>
<dbReference type="PANTHER" id="PTHR15715">
    <property type="entry name" value="CENTROSOMAL PROTEIN OF 170 KDA"/>
    <property type="match status" value="1"/>
</dbReference>
<feature type="coiled-coil region" evidence="1">
    <location>
        <begin position="357"/>
        <end position="391"/>
    </location>
</feature>
<proteinExistence type="predicted"/>
<keyword evidence="4" id="KW-1185">Reference proteome</keyword>
<dbReference type="PANTHER" id="PTHR15715:SF21">
    <property type="entry name" value="TRAF3-INTERACTING JNK-ACTIVATING MODULATOR"/>
    <property type="match status" value="1"/>
</dbReference>
<sequence length="545" mass="62187">MWLLEREYDIKVEQRAVRNEHLRDQHNRTSCRSPAREADVLWFKQEQRHKRQLEFAKRRPPGVGPTRFRVTTVRRPSGTRLGPLAREALTSTQRPLITRGSMGIPKDDVKSTLQTTCNGQVNSTVKAREFTASKQAHLNIISTMRMQVHKKRTISTKRERGIDNQKTQQSAGIQTEPGFVTVKEDDVLLLTDYLQEALQREEALRMKLTTLQRSTGTLLRSSEYLWKTRCGEDLLKSQIKALESQLQVCMKGLPQDGVKRLLVDMEKEKGEQEATALQAIQKGTEDMAKAEARIQHLKESLQAARTESSQWQSLCEELRGSSTQLRKGLDVCTEQLQQLHTQLEISQGRESELGQQLESVQQVDEELRSRLAQLEDDKRAVSAQLQEAKDMLSRRGPEVFTTTRALLASEGRPAAQISREGDHVVGQLRVTEEKLKMKERECMELQAQLEALELECRTYQSSVTQCREELRQLRNRRNSKSACGSWLVLLLLLLVLGVALLVGLCLCYPLFADYLHDIYSCLEQHVEDYLLALASPQNSACFRPI</sequence>
<protein>
    <recommendedName>
        <fullName evidence="5">TRAF3-interacting JNK-activating modulator</fullName>
    </recommendedName>
</protein>
<reference evidence="3" key="1">
    <citation type="submission" date="2020-10" db="EMBL/GenBank/DDBJ databases">
        <title>Chromosome-scale genome assembly of the Allis shad, Alosa alosa.</title>
        <authorList>
            <person name="Margot Z."/>
            <person name="Christophe K."/>
            <person name="Cabau C."/>
            <person name="Louis A."/>
            <person name="Berthelot C."/>
            <person name="Parey E."/>
            <person name="Roest Crollius H."/>
            <person name="Montfort J."/>
            <person name="Robinson-Rechavi M."/>
            <person name="Bucao C."/>
            <person name="Bouchez O."/>
            <person name="Gislard M."/>
            <person name="Lluch J."/>
            <person name="Milhes M."/>
            <person name="Lampietro C."/>
            <person name="Lopez Roques C."/>
            <person name="Donnadieu C."/>
            <person name="Braasch I."/>
            <person name="Desvignes T."/>
            <person name="Postlethwait J."/>
            <person name="Bobe J."/>
            <person name="Guiguen Y."/>
        </authorList>
    </citation>
    <scope>NUCLEOTIDE SEQUENCE</scope>
    <source>
        <strain evidence="3">M-15738</strain>
        <tissue evidence="3">Blood</tissue>
    </source>
</reference>
<gene>
    <name evidence="3" type="ORF">AALO_G00051340</name>
</gene>
<keyword evidence="1" id="KW-0175">Coiled coil</keyword>
<dbReference type="EMBL" id="JADWDJ010000004">
    <property type="protein sequence ID" value="KAG5282016.1"/>
    <property type="molecule type" value="Genomic_DNA"/>
</dbReference>
<keyword evidence="2" id="KW-0472">Membrane</keyword>
<comment type="caution">
    <text evidence="3">The sequence shown here is derived from an EMBL/GenBank/DDBJ whole genome shotgun (WGS) entry which is preliminary data.</text>
</comment>
<evidence type="ECO:0000256" key="1">
    <source>
        <dbReference type="SAM" id="Coils"/>
    </source>
</evidence>
<evidence type="ECO:0008006" key="5">
    <source>
        <dbReference type="Google" id="ProtNLM"/>
    </source>
</evidence>
<dbReference type="Proteomes" id="UP000823561">
    <property type="component" value="Chromosome 4"/>
</dbReference>